<organism evidence="2 3">
    <name type="scientific">Marinifilum caeruleilacunae</name>
    <dbReference type="NCBI Taxonomy" id="2499076"/>
    <lineage>
        <taxon>Bacteria</taxon>
        <taxon>Pseudomonadati</taxon>
        <taxon>Bacteroidota</taxon>
        <taxon>Bacteroidia</taxon>
        <taxon>Marinilabiliales</taxon>
        <taxon>Marinifilaceae</taxon>
    </lineage>
</organism>
<dbReference type="SUPFAM" id="SSF49899">
    <property type="entry name" value="Concanavalin A-like lectins/glucanases"/>
    <property type="match status" value="1"/>
</dbReference>
<evidence type="ECO:0008006" key="4">
    <source>
        <dbReference type="Google" id="ProtNLM"/>
    </source>
</evidence>
<reference evidence="2 3" key="1">
    <citation type="submission" date="2018-12" db="EMBL/GenBank/DDBJ databases">
        <title>Marinifilum JC070 sp. nov., a marine bacterium isolated from Yongle Blue Hole in the South China Sea.</title>
        <authorList>
            <person name="Fu T."/>
        </authorList>
    </citation>
    <scope>NUCLEOTIDE SEQUENCE [LARGE SCALE GENOMIC DNA]</scope>
    <source>
        <strain evidence="2 3">JC070</strain>
    </source>
</reference>
<dbReference type="Gene3D" id="2.60.120.200">
    <property type="match status" value="1"/>
</dbReference>
<feature type="compositionally biased region" description="Polar residues" evidence="1">
    <location>
        <begin position="298"/>
        <end position="307"/>
    </location>
</feature>
<feature type="region of interest" description="Disordered" evidence="1">
    <location>
        <begin position="293"/>
        <end position="312"/>
    </location>
</feature>
<comment type="caution">
    <text evidence="2">The sequence shown here is derived from an EMBL/GenBank/DDBJ whole genome shotgun (WGS) entry which is preliminary data.</text>
</comment>
<evidence type="ECO:0000313" key="2">
    <source>
        <dbReference type="EMBL" id="NOU58712.1"/>
    </source>
</evidence>
<proteinExistence type="predicted"/>
<gene>
    <name evidence="2" type="ORF">ELS83_02695</name>
</gene>
<dbReference type="RefSeq" id="WP_171593990.1">
    <property type="nucleotide sequence ID" value="NZ_RZNH01000003.1"/>
</dbReference>
<name>A0ABX1WRL5_9BACT</name>
<dbReference type="InterPro" id="IPR013320">
    <property type="entry name" value="ConA-like_dom_sf"/>
</dbReference>
<keyword evidence="3" id="KW-1185">Reference proteome</keyword>
<sequence length="399" mass="45839">MKNNKAYIIGLFLIFWMAINFSSKTHGQSLPKPSIHWTFDYNDALYHQRLTFQPKDGDGNVLHYYDGNCAMRAPSIASQDAHGYENSHTAYRLEGDEYFKIVSTTNQCSFFGLSNNNEVDAFTLTLWVKMTSESAEERILFGAKYREDDVDVKFGLSLIGQTLYLKQYFEEWWRDDRSKTVSRPWKYRLLEPAAFDAGPGWYYVCAVFAKTQKYMRVFVGKPGDGTEYGYGTNKVRRKFDGRLIWIPGIREGLPDFSEWVIGPADGLVFSDMKIYHYALDLLEARNIYYEEHDEPGNMRNSSKTASLESKEDLSEEINPGTLKVYPNPTDGEAYIEFPNPKNTTYQLQVVHAGTSSVVYSNDKVSGNRVIIDRKYIQSSGLYIIILRGEQTYKAKLIVK</sequence>
<protein>
    <recommendedName>
        <fullName evidence="4">T9SS type A sorting domain-containing protein</fullName>
    </recommendedName>
</protein>
<evidence type="ECO:0000313" key="3">
    <source>
        <dbReference type="Proteomes" id="UP000732105"/>
    </source>
</evidence>
<evidence type="ECO:0000256" key="1">
    <source>
        <dbReference type="SAM" id="MobiDB-lite"/>
    </source>
</evidence>
<accession>A0ABX1WRL5</accession>
<dbReference type="Proteomes" id="UP000732105">
    <property type="component" value="Unassembled WGS sequence"/>
</dbReference>
<dbReference type="EMBL" id="RZNH01000003">
    <property type="protein sequence ID" value="NOU58712.1"/>
    <property type="molecule type" value="Genomic_DNA"/>
</dbReference>